<name>A0A6I4VU09_9BACL</name>
<dbReference type="Pfam" id="PF11706">
    <property type="entry name" value="zf-CGNR"/>
    <property type="match status" value="1"/>
</dbReference>
<dbReference type="Proteomes" id="UP000430692">
    <property type="component" value="Unassembled WGS sequence"/>
</dbReference>
<proteinExistence type="predicted"/>
<dbReference type="Pfam" id="PF07336">
    <property type="entry name" value="ABATE"/>
    <property type="match status" value="1"/>
</dbReference>
<feature type="domain" description="Zinc finger CGNR" evidence="1">
    <location>
        <begin position="126"/>
        <end position="167"/>
    </location>
</feature>
<dbReference type="Gene3D" id="1.10.3300.10">
    <property type="entry name" value="Jann2411-like domain"/>
    <property type="match status" value="1"/>
</dbReference>
<sequence>MDLAHTGGKGAAKAFERLHTPESLATWFAESDLQLHGVKVNQSDLSLAYDLREAIWNIANDIREENTVEKKYVEIINDIAAYPTLISSLSLDGKNQDWVVPIKAKSILSMIARDAIKLFADKKIQIQQCSNPTCPLLFVDTSRPKKRRWCSMERCGNITKVSRYRKKDR</sequence>
<dbReference type="InterPro" id="IPR021005">
    <property type="entry name" value="Znf_CGNR"/>
</dbReference>
<dbReference type="InterPro" id="IPR023286">
    <property type="entry name" value="ABATE_dom_sf"/>
</dbReference>
<dbReference type="RefSeq" id="WP_160801349.1">
    <property type="nucleotide sequence ID" value="NZ_WUUL01000005.1"/>
</dbReference>
<evidence type="ECO:0000313" key="2">
    <source>
        <dbReference type="EMBL" id="MXQ53998.1"/>
    </source>
</evidence>
<keyword evidence="3" id="KW-1185">Reference proteome</keyword>
<dbReference type="PANTHER" id="PTHR35525">
    <property type="entry name" value="BLL6575 PROTEIN"/>
    <property type="match status" value="1"/>
</dbReference>
<gene>
    <name evidence="2" type="ORF">GSM42_09765</name>
</gene>
<evidence type="ECO:0000259" key="1">
    <source>
        <dbReference type="Pfam" id="PF11706"/>
    </source>
</evidence>
<organism evidence="2 3">
    <name type="scientific">Shimazuella alba</name>
    <dbReference type="NCBI Taxonomy" id="2690964"/>
    <lineage>
        <taxon>Bacteria</taxon>
        <taxon>Bacillati</taxon>
        <taxon>Bacillota</taxon>
        <taxon>Bacilli</taxon>
        <taxon>Bacillales</taxon>
        <taxon>Thermoactinomycetaceae</taxon>
        <taxon>Shimazuella</taxon>
    </lineage>
</organism>
<dbReference type="PANTHER" id="PTHR35525:SF3">
    <property type="entry name" value="BLL6575 PROTEIN"/>
    <property type="match status" value="1"/>
</dbReference>
<protein>
    <recommendedName>
        <fullName evidence="1">Zinc finger CGNR domain-containing protein</fullName>
    </recommendedName>
</protein>
<reference evidence="2 3" key="1">
    <citation type="submission" date="2019-12" db="EMBL/GenBank/DDBJ databases">
        <title>Whole-genome analyses of novel actinobacteria.</title>
        <authorList>
            <person name="Sahin N."/>
            <person name="Saygin H."/>
        </authorList>
    </citation>
    <scope>NUCLEOTIDE SEQUENCE [LARGE SCALE GENOMIC DNA]</scope>
    <source>
        <strain evidence="2 3">KC615</strain>
    </source>
</reference>
<dbReference type="EMBL" id="WUUL01000005">
    <property type="protein sequence ID" value="MXQ53998.1"/>
    <property type="molecule type" value="Genomic_DNA"/>
</dbReference>
<accession>A0A6I4VU09</accession>
<dbReference type="AlphaFoldDB" id="A0A6I4VU09"/>
<dbReference type="InterPro" id="IPR010852">
    <property type="entry name" value="ABATE"/>
</dbReference>
<evidence type="ECO:0000313" key="3">
    <source>
        <dbReference type="Proteomes" id="UP000430692"/>
    </source>
</evidence>
<dbReference type="SUPFAM" id="SSF160904">
    <property type="entry name" value="Jann2411-like"/>
    <property type="match status" value="1"/>
</dbReference>
<comment type="caution">
    <text evidence="2">The sequence shown here is derived from an EMBL/GenBank/DDBJ whole genome shotgun (WGS) entry which is preliminary data.</text>
</comment>